<dbReference type="RefSeq" id="WP_353649072.1">
    <property type="nucleotide sequence ID" value="NZ_CP159218.1"/>
</dbReference>
<dbReference type="SMART" id="SM00559">
    <property type="entry name" value="Ku78"/>
    <property type="match status" value="1"/>
</dbReference>
<proteinExistence type="inferred from homology"/>
<evidence type="ECO:0000259" key="5">
    <source>
        <dbReference type="SMART" id="SM00559"/>
    </source>
</evidence>
<dbReference type="Pfam" id="PF02735">
    <property type="entry name" value="Ku"/>
    <property type="match status" value="1"/>
</dbReference>
<dbReference type="InterPro" id="IPR009187">
    <property type="entry name" value="Prok_Ku"/>
</dbReference>
<dbReference type="InterPro" id="IPR016194">
    <property type="entry name" value="SPOC-like_C_dom_sf"/>
</dbReference>
<protein>
    <recommendedName>
        <fullName evidence="3">Non-homologous end joining protein Ku</fullName>
    </recommendedName>
</protein>
<dbReference type="GO" id="GO:0006310">
    <property type="term" value="P:DNA recombination"/>
    <property type="evidence" value="ECO:0007669"/>
    <property type="project" value="UniProtKB-KW"/>
</dbReference>
<reference evidence="6" key="1">
    <citation type="submission" date="2024-05" db="EMBL/GenBank/DDBJ databases">
        <authorList>
            <person name="Cai S.Y."/>
            <person name="Jin L.M."/>
            <person name="Li H.R."/>
        </authorList>
    </citation>
    <scope>NUCLEOTIDE SEQUENCE</scope>
    <source>
        <strain evidence="6">A5-74</strain>
    </source>
</reference>
<dbReference type="CDD" id="cd00789">
    <property type="entry name" value="KU_like"/>
    <property type="match status" value="1"/>
</dbReference>
<dbReference type="GO" id="GO:0006303">
    <property type="term" value="P:double-strand break repair via nonhomologous end joining"/>
    <property type="evidence" value="ECO:0007669"/>
    <property type="project" value="UniProtKB-UniRule"/>
</dbReference>
<dbReference type="HAMAP" id="MF_01875">
    <property type="entry name" value="Prokaryotic_Ku"/>
    <property type="match status" value="1"/>
</dbReference>
<keyword evidence="1 3" id="KW-0238">DNA-binding</keyword>
<keyword evidence="2 3" id="KW-0233">DNA recombination</keyword>
<dbReference type="InterPro" id="IPR006164">
    <property type="entry name" value="DNA_bd_Ku70/Ku80"/>
</dbReference>
<keyword evidence="3" id="KW-0227">DNA damage</keyword>
<feature type="region of interest" description="Disordered" evidence="4">
    <location>
        <begin position="254"/>
        <end position="309"/>
    </location>
</feature>
<keyword evidence="3" id="KW-0234">DNA repair</keyword>
<name>A0AAU8DRG4_9ACTN</name>
<comment type="function">
    <text evidence="3">With LigD forms a non-homologous end joining (NHEJ) DNA repair enzyme, which repairs dsDNA breaks with reduced fidelity. Binds linear dsDNA with 5'- and 3'- overhangs but not closed circular dsDNA nor ssDNA. Recruits and stimulates the ligase activity of LigD.</text>
</comment>
<dbReference type="FunFam" id="2.40.290.10:FF:000004">
    <property type="entry name" value="Non-homologous end joining protein Ku"/>
    <property type="match status" value="1"/>
</dbReference>
<accession>A0AAU8DRG4</accession>
<evidence type="ECO:0000256" key="1">
    <source>
        <dbReference type="ARBA" id="ARBA00023125"/>
    </source>
</evidence>
<comment type="similarity">
    <text evidence="3">Belongs to the prokaryotic Ku family.</text>
</comment>
<dbReference type="Gene3D" id="2.40.290.10">
    <property type="match status" value="1"/>
</dbReference>
<feature type="domain" description="Ku" evidence="5">
    <location>
        <begin position="52"/>
        <end position="180"/>
    </location>
</feature>
<dbReference type="NCBIfam" id="TIGR02772">
    <property type="entry name" value="Ku_bact"/>
    <property type="match status" value="1"/>
</dbReference>
<dbReference type="PIRSF" id="PIRSF006493">
    <property type="entry name" value="Prok_Ku"/>
    <property type="match status" value="1"/>
</dbReference>
<feature type="compositionally biased region" description="Low complexity" evidence="4">
    <location>
        <begin position="266"/>
        <end position="285"/>
    </location>
</feature>
<dbReference type="SUPFAM" id="SSF100939">
    <property type="entry name" value="SPOC domain-like"/>
    <property type="match status" value="1"/>
</dbReference>
<comment type="subunit">
    <text evidence="3">Homodimer. Interacts with LigD.</text>
</comment>
<evidence type="ECO:0000313" key="6">
    <source>
        <dbReference type="EMBL" id="XCG63457.1"/>
    </source>
</evidence>
<dbReference type="PANTHER" id="PTHR41251">
    <property type="entry name" value="NON-HOMOLOGOUS END JOINING PROTEIN KU"/>
    <property type="match status" value="1"/>
</dbReference>
<dbReference type="GO" id="GO:0003690">
    <property type="term" value="F:double-stranded DNA binding"/>
    <property type="evidence" value="ECO:0007669"/>
    <property type="project" value="UniProtKB-UniRule"/>
</dbReference>
<evidence type="ECO:0000256" key="3">
    <source>
        <dbReference type="HAMAP-Rule" id="MF_01875"/>
    </source>
</evidence>
<evidence type="ECO:0000256" key="2">
    <source>
        <dbReference type="ARBA" id="ARBA00023172"/>
    </source>
</evidence>
<evidence type="ECO:0000256" key="4">
    <source>
        <dbReference type="SAM" id="MobiDB-lite"/>
    </source>
</evidence>
<sequence>MRSIWKGSVAFGLVNVPVRLYSATEDRDVKFSQVHGKDGGKIRYQRICELDGEVVPFAEIEKAYNSEDGQTIVLSAEDFKSLPSEEDREIAVQSFVPTEQVDALMYDKAYYLEPAGKSAKPYQLLLETLEKTDRLAIVSFALRQKTRLAALRVRDGILVLQTLLWPDEVREAEFPALEDPVKLSPAEKKMATMLVDSFADDFHPENFTDSYRAELQQLIDAKLEGGEAFPTKTADDDGEDAEVVDLLAALERSVAKRKEAGSGPSAKKTTPAKKATGAKTTAARAKAADKDDDEDEDEKPARRRSSKAG</sequence>
<dbReference type="PANTHER" id="PTHR41251:SF1">
    <property type="entry name" value="NON-HOMOLOGOUS END JOINING PROTEIN KU"/>
    <property type="match status" value="1"/>
</dbReference>
<dbReference type="EMBL" id="CP159218">
    <property type="protein sequence ID" value="XCG63457.1"/>
    <property type="molecule type" value="Genomic_DNA"/>
</dbReference>
<dbReference type="AlphaFoldDB" id="A0AAU8DRG4"/>
<gene>
    <name evidence="3" type="primary">ku</name>
    <name evidence="6" type="ORF">ABLG96_20050</name>
</gene>
<organism evidence="6">
    <name type="scientific">Nakamurella sp. A5-74</name>
    <dbReference type="NCBI Taxonomy" id="3158264"/>
    <lineage>
        <taxon>Bacteria</taxon>
        <taxon>Bacillati</taxon>
        <taxon>Actinomycetota</taxon>
        <taxon>Actinomycetes</taxon>
        <taxon>Nakamurellales</taxon>
        <taxon>Nakamurellaceae</taxon>
        <taxon>Nakamurella</taxon>
    </lineage>
</organism>